<reference evidence="7 8" key="1">
    <citation type="submission" date="2016-02" db="EMBL/GenBank/DDBJ databases">
        <title>Genome analysis of coral dinoflagellate symbionts highlights evolutionary adaptations to a symbiotic lifestyle.</title>
        <authorList>
            <person name="Aranda M."/>
            <person name="Li Y."/>
            <person name="Liew Y.J."/>
            <person name="Baumgarten S."/>
            <person name="Simakov O."/>
            <person name="Wilson M."/>
            <person name="Piel J."/>
            <person name="Ashoor H."/>
            <person name="Bougouffa S."/>
            <person name="Bajic V.B."/>
            <person name="Ryu T."/>
            <person name="Ravasi T."/>
            <person name="Bayer T."/>
            <person name="Micklem G."/>
            <person name="Kim H."/>
            <person name="Bhak J."/>
            <person name="Lajeunesse T.C."/>
            <person name="Voolstra C.R."/>
        </authorList>
    </citation>
    <scope>NUCLEOTIDE SEQUENCE [LARGE SCALE GENOMIC DNA]</scope>
    <source>
        <strain evidence="7 8">CCMP2467</strain>
    </source>
</reference>
<dbReference type="OrthoDB" id="408634at2759"/>
<organism evidence="7 8">
    <name type="scientific">Symbiodinium microadriaticum</name>
    <name type="common">Dinoflagellate</name>
    <name type="synonym">Zooxanthella microadriatica</name>
    <dbReference type="NCBI Taxonomy" id="2951"/>
    <lineage>
        <taxon>Eukaryota</taxon>
        <taxon>Sar</taxon>
        <taxon>Alveolata</taxon>
        <taxon>Dinophyceae</taxon>
        <taxon>Suessiales</taxon>
        <taxon>Symbiodiniaceae</taxon>
        <taxon>Symbiodinium</taxon>
    </lineage>
</organism>
<keyword evidence="2 4" id="KW-0812">Transmembrane</keyword>
<dbReference type="SUPFAM" id="SSF103506">
    <property type="entry name" value="Mitochondrial carrier"/>
    <property type="match status" value="1"/>
</dbReference>
<dbReference type="Proteomes" id="UP000186817">
    <property type="component" value="Unassembled WGS sequence"/>
</dbReference>
<proteinExistence type="predicted"/>
<dbReference type="InterPro" id="IPR018108">
    <property type="entry name" value="MCP_transmembrane"/>
</dbReference>
<evidence type="ECO:0000313" key="8">
    <source>
        <dbReference type="Proteomes" id="UP000186817"/>
    </source>
</evidence>
<evidence type="ECO:0008006" key="9">
    <source>
        <dbReference type="Google" id="ProtNLM"/>
    </source>
</evidence>
<evidence type="ECO:0000256" key="4">
    <source>
        <dbReference type="PROSITE-ProRule" id="PRU00282"/>
    </source>
</evidence>
<feature type="region of interest" description="Disordered" evidence="5">
    <location>
        <begin position="785"/>
        <end position="805"/>
    </location>
</feature>
<feature type="compositionally biased region" description="Basic and acidic residues" evidence="5">
    <location>
        <begin position="1231"/>
        <end position="1249"/>
    </location>
</feature>
<keyword evidence="6" id="KW-0732">Signal</keyword>
<protein>
    <recommendedName>
        <fullName evidence="9">J domain-containing protein</fullName>
    </recommendedName>
</protein>
<sequence>MKTACRFSLQVLLSSVTATGFKLGSTIVSNQSTDAFPDCQGSIIEKVYGHGEWQCSSLSGPRSAAAEAKCSQSYDIDAAGDFWQCGVDAITDEQFNCKHQSLCKVGFNPASVWEQLPDVAADALPKRTGSLIIPGTEMKVMEIGRLTDSKFAACGTQHRWGSWFCNVVEDVVGGMMQGDLVEVEPAGVQHEHIFPWADNKVIFCWNRGHSGAWCRFITSKDRTLTVAKKEDDLAAPAWLTKPWMAMIEKYEEGKGVICYQNRLEWAKNHAIVCGLVAETEGKLHVGPLKTIHGGMTMAYVYAALTLVGPGKVMACYRKDGDGPERKDYYCRFLTVDGDTVSVGEVMTIKQRSDGHGHAVMISKTEALLCSSRNTQCWLLDVAGSVPVVTFEMDLPNLGSHRLASMALLRLWGDRAMYCWGIRRVNAGYGNPYCVVVTCKDKKCSVGEKFHPNDSDSENSPRGQDIDAVMLAPGKVGTCTQDLNNDGYAVKDNYHKVNPVCSVFTLPHGLRLAWMKGLKERPLKGLAPRTLVAGLRRVDGELWRCLRCAHGDLRVGTGSVANAVCCPFFQAKNRLQAQCGSAALERRSLPQELVAITRESGLTGLYRGVPALFMRGGLIAGGQLFGYDTTLGDEGSGFGMGGLIAGGQLFGYDTTLGDVMASAPADVVLNRYQAGPSLGKHYSSLLAVASELVRLFLFSMPLFEQLQGPEASIGRPRLSKLKEHVISTPAALAQEEKASIGRPRLSKLKAEAMLALRSVSKQGRQVFDRDHFSGVSSDPMTLEALDKQTTQARQKSSQAQTAGEKPVNIEAVEQKRKEIKQLQKKSKDAVIKATKQGCKTAAKAAAFAAGLAALTSLASSVYRLYPRYKHGDISIGGAVSEALQDVTRSALEAGATGVVMGLVEVLCEHVSPKVVNKLGPGMTALVWLSQVALHVKRWWEEDMSEWELAGRILQTTLSMGAGCGGGFLGCMAGMALLGPIGAIIGGFLGGMLAGFCVDNTLVPLYAWVNNTRPTDNLLRALEYESGHWWVKGKADEILSVLEGHGPWGWLRKEPTRQEVSQLVRELGSHLRRVALKYHPDRAALRGDTPKERTDHIAKLKAAKNAYEQLVKLLNDQLVASERFQAMRRFGSAAKTLQVAESHSRAAKADRNAEWVYLAPVEQVTAEAAQLEQKAASLSEEQRKLELPLLGSTFAVKDNLKVFRFRFRFVFHLLFRFRSIGARSGEQTEAETEEKNGEWERDRSMDGTGHETLHRPGLVSIRLSMDKFMENLTEFMETRAEQATQFPPFHDLPEMWQRNLYDEVRMLA</sequence>
<feature type="signal peptide" evidence="6">
    <location>
        <begin position="1"/>
        <end position="20"/>
    </location>
</feature>
<feature type="compositionally biased region" description="Polar residues" evidence="5">
    <location>
        <begin position="786"/>
        <end position="800"/>
    </location>
</feature>
<dbReference type="Gene3D" id="1.50.40.10">
    <property type="entry name" value="Mitochondrial carrier domain"/>
    <property type="match status" value="1"/>
</dbReference>
<feature type="chain" id="PRO_5012751174" description="J domain-containing protein" evidence="6">
    <location>
        <begin position="21"/>
        <end position="1306"/>
    </location>
</feature>
<feature type="repeat" description="Solcar" evidence="4">
    <location>
        <begin position="548"/>
        <end position="632"/>
    </location>
</feature>
<evidence type="ECO:0000256" key="3">
    <source>
        <dbReference type="ARBA" id="ARBA00023136"/>
    </source>
</evidence>
<dbReference type="PROSITE" id="PS50920">
    <property type="entry name" value="SOLCAR"/>
    <property type="match status" value="1"/>
</dbReference>
<accession>A0A1Q9EMC9</accession>
<dbReference type="InterPro" id="IPR023395">
    <property type="entry name" value="MCP_dom_sf"/>
</dbReference>
<keyword evidence="3 4" id="KW-0472">Membrane</keyword>
<name>A0A1Q9EMC9_SYMMI</name>
<evidence type="ECO:0000256" key="6">
    <source>
        <dbReference type="SAM" id="SignalP"/>
    </source>
</evidence>
<comment type="subcellular location">
    <subcellularLocation>
        <location evidence="1">Membrane</location>
        <topology evidence="1">Multi-pass membrane protein</topology>
    </subcellularLocation>
</comment>
<dbReference type="Pfam" id="PF00153">
    <property type="entry name" value="Mito_carr"/>
    <property type="match status" value="1"/>
</dbReference>
<evidence type="ECO:0000313" key="7">
    <source>
        <dbReference type="EMBL" id="OLQ08511.1"/>
    </source>
</evidence>
<gene>
    <name evidence="7" type="ORF">AK812_SmicGene7998</name>
</gene>
<evidence type="ECO:0000256" key="1">
    <source>
        <dbReference type="ARBA" id="ARBA00004141"/>
    </source>
</evidence>
<keyword evidence="8" id="KW-1185">Reference proteome</keyword>
<evidence type="ECO:0000256" key="5">
    <source>
        <dbReference type="SAM" id="MobiDB-lite"/>
    </source>
</evidence>
<evidence type="ECO:0000256" key="2">
    <source>
        <dbReference type="ARBA" id="ARBA00022692"/>
    </source>
</evidence>
<dbReference type="EMBL" id="LSRX01000116">
    <property type="protein sequence ID" value="OLQ08511.1"/>
    <property type="molecule type" value="Genomic_DNA"/>
</dbReference>
<dbReference type="GO" id="GO:0016020">
    <property type="term" value="C:membrane"/>
    <property type="evidence" value="ECO:0007669"/>
    <property type="project" value="UniProtKB-SubCell"/>
</dbReference>
<feature type="region of interest" description="Disordered" evidence="5">
    <location>
        <begin position="1223"/>
        <end position="1249"/>
    </location>
</feature>
<comment type="caution">
    <text evidence="7">The sequence shown here is derived from an EMBL/GenBank/DDBJ whole genome shotgun (WGS) entry which is preliminary data.</text>
</comment>